<proteinExistence type="predicted"/>
<evidence type="ECO:0000256" key="1">
    <source>
        <dbReference type="SAM" id="Phobius"/>
    </source>
</evidence>
<evidence type="ECO:0000313" key="3">
    <source>
        <dbReference type="Proteomes" id="UP000692954"/>
    </source>
</evidence>
<dbReference type="Proteomes" id="UP000692954">
    <property type="component" value="Unassembled WGS sequence"/>
</dbReference>
<feature type="transmembrane region" description="Helical" evidence="1">
    <location>
        <begin position="98"/>
        <end position="123"/>
    </location>
</feature>
<comment type="caution">
    <text evidence="2">The sequence shown here is derived from an EMBL/GenBank/DDBJ whole genome shotgun (WGS) entry which is preliminary data.</text>
</comment>
<dbReference type="EMBL" id="CAJJDN010000094">
    <property type="protein sequence ID" value="CAD8109817.1"/>
    <property type="molecule type" value="Genomic_DNA"/>
</dbReference>
<feature type="transmembrane region" description="Helical" evidence="1">
    <location>
        <begin position="144"/>
        <end position="164"/>
    </location>
</feature>
<organism evidence="2 3">
    <name type="scientific">Paramecium sonneborni</name>
    <dbReference type="NCBI Taxonomy" id="65129"/>
    <lineage>
        <taxon>Eukaryota</taxon>
        <taxon>Sar</taxon>
        <taxon>Alveolata</taxon>
        <taxon>Ciliophora</taxon>
        <taxon>Intramacronucleata</taxon>
        <taxon>Oligohymenophorea</taxon>
        <taxon>Peniculida</taxon>
        <taxon>Parameciidae</taxon>
        <taxon>Paramecium</taxon>
    </lineage>
</organism>
<gene>
    <name evidence="2" type="ORF">PSON_ATCC_30995.1.T0940144</name>
</gene>
<keyword evidence="1" id="KW-0472">Membrane</keyword>
<accession>A0A8S1Q3L2</accession>
<feature type="transmembrane region" description="Helical" evidence="1">
    <location>
        <begin position="170"/>
        <end position="192"/>
    </location>
</feature>
<name>A0A8S1Q3L2_9CILI</name>
<dbReference type="AlphaFoldDB" id="A0A8S1Q3L2"/>
<feature type="transmembrane region" description="Helical" evidence="1">
    <location>
        <begin position="59"/>
        <end position="86"/>
    </location>
</feature>
<feature type="transmembrane region" description="Helical" evidence="1">
    <location>
        <begin position="212"/>
        <end position="234"/>
    </location>
</feature>
<feature type="transmembrane region" description="Helical" evidence="1">
    <location>
        <begin position="20"/>
        <end position="38"/>
    </location>
</feature>
<evidence type="ECO:0008006" key="4">
    <source>
        <dbReference type="Google" id="ProtNLM"/>
    </source>
</evidence>
<protein>
    <recommendedName>
        <fullName evidence="4">THH1/TOM1/TOM3 domain-containing protein</fullName>
    </recommendedName>
</protein>
<feature type="transmembrane region" description="Helical" evidence="1">
    <location>
        <begin position="262"/>
        <end position="281"/>
    </location>
</feature>
<dbReference type="OrthoDB" id="306631at2759"/>
<sequence>MKKSDYMVQELIDVTNLQECLLLILFTLIGLGLFWLIWRDYQTTKRIYIQRQQEKVDMLIIKRLLLVNVCAQTFSYFIECVGFAFIDNCETNNYFIFPMIYLICNVTYMTSLYICCWRSTVIWGQLVCLKLNISSQIFDFVKNYAIIEVLIILMNLLVCLFYFIQVKSVVSLIVSIISTLVLILFLVASYLFQKYIIRTQNEIPELTKRRVFISIIFLSCALSFRILWNILLMIQEINLVKILKYGDDNVQYPCSTPDGLNWFFYELIYFPIANLIPAFLFNRIYSPYRAITQNKLNRLINEE</sequence>
<keyword evidence="3" id="KW-1185">Reference proteome</keyword>
<evidence type="ECO:0000313" key="2">
    <source>
        <dbReference type="EMBL" id="CAD8109817.1"/>
    </source>
</evidence>
<keyword evidence="1" id="KW-0812">Transmembrane</keyword>
<keyword evidence="1" id="KW-1133">Transmembrane helix</keyword>
<reference evidence="2" key="1">
    <citation type="submission" date="2021-01" db="EMBL/GenBank/DDBJ databases">
        <authorList>
            <consortium name="Genoscope - CEA"/>
            <person name="William W."/>
        </authorList>
    </citation>
    <scope>NUCLEOTIDE SEQUENCE</scope>
</reference>